<evidence type="ECO:0000256" key="1">
    <source>
        <dbReference type="ARBA" id="ARBA00004651"/>
    </source>
</evidence>
<feature type="transmembrane region" description="Helical" evidence="6">
    <location>
        <begin position="45"/>
        <end position="68"/>
    </location>
</feature>
<evidence type="ECO:0000256" key="5">
    <source>
        <dbReference type="ARBA" id="ARBA00023136"/>
    </source>
</evidence>
<dbReference type="Pfam" id="PF03631">
    <property type="entry name" value="Virul_fac_BrkB"/>
    <property type="match status" value="1"/>
</dbReference>
<gene>
    <name evidence="7" type="ORF">KMW28_11810</name>
</gene>
<feature type="transmembrane region" description="Helical" evidence="6">
    <location>
        <begin position="263"/>
        <end position="284"/>
    </location>
</feature>
<dbReference type="RefSeq" id="WP_169663245.1">
    <property type="nucleotide sequence ID" value="NZ_CP076132.1"/>
</dbReference>
<feature type="transmembrane region" description="Helical" evidence="6">
    <location>
        <begin position="230"/>
        <end position="251"/>
    </location>
</feature>
<keyword evidence="3 6" id="KW-0812">Transmembrane</keyword>
<protein>
    <submittedName>
        <fullName evidence="7">YihY family inner membrane protein</fullName>
    </submittedName>
</protein>
<comment type="subcellular location">
    <subcellularLocation>
        <location evidence="1">Cell membrane</location>
        <topology evidence="1">Multi-pass membrane protein</topology>
    </subcellularLocation>
</comment>
<reference evidence="7 8" key="1">
    <citation type="submission" date="2021-05" db="EMBL/GenBank/DDBJ databases">
        <title>Comparative genomic studies on the polysaccharide-degrading batcterial strains of the Flammeovirga genus.</title>
        <authorList>
            <person name="Zewei F."/>
            <person name="Zheng Z."/>
            <person name="Yu L."/>
            <person name="Ruyue G."/>
            <person name="Yanhong M."/>
            <person name="Yuanyuan C."/>
            <person name="Jingyan G."/>
            <person name="Wenjun H."/>
        </authorList>
    </citation>
    <scope>NUCLEOTIDE SEQUENCE [LARGE SCALE GENOMIC DNA]</scope>
    <source>
        <strain evidence="7 8">NBRC:100898</strain>
    </source>
</reference>
<dbReference type="PIRSF" id="PIRSF035875">
    <property type="entry name" value="RNase_BN"/>
    <property type="match status" value="1"/>
</dbReference>
<keyword evidence="2" id="KW-1003">Cell membrane</keyword>
<evidence type="ECO:0000256" key="4">
    <source>
        <dbReference type="ARBA" id="ARBA00022989"/>
    </source>
</evidence>
<dbReference type="NCBIfam" id="TIGR00765">
    <property type="entry name" value="yihY_not_rbn"/>
    <property type="match status" value="1"/>
</dbReference>
<dbReference type="PANTHER" id="PTHR30213">
    <property type="entry name" value="INNER MEMBRANE PROTEIN YHJD"/>
    <property type="match status" value="1"/>
</dbReference>
<evidence type="ECO:0000313" key="8">
    <source>
        <dbReference type="Proteomes" id="UP000678679"/>
    </source>
</evidence>
<keyword evidence="8" id="KW-1185">Reference proteome</keyword>
<dbReference type="InterPro" id="IPR017039">
    <property type="entry name" value="Virul_fac_BrkB"/>
</dbReference>
<dbReference type="AlphaFoldDB" id="A0AAX1N2P0"/>
<feature type="transmembrane region" description="Helical" evidence="6">
    <location>
        <begin position="197"/>
        <end position="218"/>
    </location>
</feature>
<name>A0AAX1N2P0_9BACT</name>
<keyword evidence="5 6" id="KW-0472">Membrane</keyword>
<evidence type="ECO:0000313" key="7">
    <source>
        <dbReference type="EMBL" id="QWG00337.1"/>
    </source>
</evidence>
<evidence type="ECO:0000256" key="3">
    <source>
        <dbReference type="ARBA" id="ARBA00022692"/>
    </source>
</evidence>
<dbReference type="KEGG" id="fya:KMW28_11810"/>
<accession>A0AAX1N2P0</accession>
<sequence length="309" mass="35280">MNNQLIRQKLEQYYVGHVILKAFRLITAAWKEFNLDHAYIYGASLAYYTIISLPAALNLLFTWLTAFFDEDEIKEDMIEEIALVTGDVVAIELEGMINSLTALQIDSTISTSISIGTLIFTSTLSFHTLKVALNKFWKVPFHKQKFKQLVMDRLIAFSMVLVMGGLFLLLVFIDSAISVLSEFLKEWLTTKTVDFIYGIRQTFTLLISVLLFTSIYKFIPDVTIKWRDAFIGAVVTTVLFQVGQFGIRYYLTHIQANSHWGAGSPIIVVMAWTFYSVQVMFYGAEFTYVYSQEYGKGIESNVITENEQV</sequence>
<keyword evidence="4 6" id="KW-1133">Transmembrane helix</keyword>
<evidence type="ECO:0000256" key="6">
    <source>
        <dbReference type="SAM" id="Phobius"/>
    </source>
</evidence>
<dbReference type="EMBL" id="CP076132">
    <property type="protein sequence ID" value="QWG00337.1"/>
    <property type="molecule type" value="Genomic_DNA"/>
</dbReference>
<dbReference type="Proteomes" id="UP000678679">
    <property type="component" value="Chromosome 1"/>
</dbReference>
<evidence type="ECO:0000256" key="2">
    <source>
        <dbReference type="ARBA" id="ARBA00022475"/>
    </source>
</evidence>
<feature type="transmembrane region" description="Helical" evidence="6">
    <location>
        <begin position="154"/>
        <end position="177"/>
    </location>
</feature>
<dbReference type="PANTHER" id="PTHR30213:SF1">
    <property type="entry name" value="INNER MEMBRANE PROTEIN YHJD"/>
    <property type="match status" value="1"/>
</dbReference>
<dbReference type="GO" id="GO:0005886">
    <property type="term" value="C:plasma membrane"/>
    <property type="evidence" value="ECO:0007669"/>
    <property type="project" value="UniProtKB-SubCell"/>
</dbReference>
<organism evidence="7 8">
    <name type="scientific">Flammeovirga yaeyamensis</name>
    <dbReference type="NCBI Taxonomy" id="367791"/>
    <lineage>
        <taxon>Bacteria</taxon>
        <taxon>Pseudomonadati</taxon>
        <taxon>Bacteroidota</taxon>
        <taxon>Cytophagia</taxon>
        <taxon>Cytophagales</taxon>
        <taxon>Flammeovirgaceae</taxon>
        <taxon>Flammeovirga</taxon>
    </lineage>
</organism>
<proteinExistence type="predicted"/>